<dbReference type="Proteomes" id="UP000645217">
    <property type="component" value="Unassembled WGS sequence"/>
</dbReference>
<dbReference type="EMBL" id="BMNT01000001">
    <property type="protein sequence ID" value="GGK62929.1"/>
    <property type="molecule type" value="Genomic_DNA"/>
</dbReference>
<keyword evidence="1" id="KW-0328">Glycosyltransferase</keyword>
<dbReference type="InterPro" id="IPR050194">
    <property type="entry name" value="Glycosyltransferase_grp1"/>
</dbReference>
<comment type="caution">
    <text evidence="5">The sequence shown here is derived from an EMBL/GenBank/DDBJ whole genome shotgun (WGS) entry which is preliminary data.</text>
</comment>
<evidence type="ECO:0000256" key="2">
    <source>
        <dbReference type="ARBA" id="ARBA00022679"/>
    </source>
</evidence>
<dbReference type="InterPro" id="IPR001296">
    <property type="entry name" value="Glyco_trans_1"/>
</dbReference>
<feature type="domain" description="Glycosyl transferase family 1" evidence="3">
    <location>
        <begin position="188"/>
        <end position="340"/>
    </location>
</feature>
<dbReference type="GO" id="GO:0016758">
    <property type="term" value="F:hexosyltransferase activity"/>
    <property type="evidence" value="ECO:0007669"/>
    <property type="project" value="TreeGrafter"/>
</dbReference>
<evidence type="ECO:0000313" key="6">
    <source>
        <dbReference type="Proteomes" id="UP000645217"/>
    </source>
</evidence>
<keyword evidence="6" id="KW-1185">Reference proteome</keyword>
<evidence type="ECO:0000256" key="1">
    <source>
        <dbReference type="ARBA" id="ARBA00022676"/>
    </source>
</evidence>
<evidence type="ECO:0000313" key="5">
    <source>
        <dbReference type="EMBL" id="GGK62929.1"/>
    </source>
</evidence>
<dbReference type="Gene3D" id="3.40.50.2000">
    <property type="entry name" value="Glycogen Phosphorylase B"/>
    <property type="match status" value="2"/>
</dbReference>
<dbReference type="PANTHER" id="PTHR45947">
    <property type="entry name" value="SULFOQUINOVOSYL TRANSFERASE SQD2"/>
    <property type="match status" value="1"/>
</dbReference>
<protein>
    <submittedName>
        <fullName evidence="5">Glycosyl transferase</fullName>
    </submittedName>
</protein>
<gene>
    <name evidence="5" type="ORF">GCM10007964_02600</name>
</gene>
<dbReference type="SUPFAM" id="SSF53756">
    <property type="entry name" value="UDP-Glycosyltransferase/glycogen phosphorylase"/>
    <property type="match status" value="1"/>
</dbReference>
<reference evidence="5" key="2">
    <citation type="submission" date="2020-09" db="EMBL/GenBank/DDBJ databases">
        <authorList>
            <person name="Sun Q."/>
            <person name="Ohkuma M."/>
        </authorList>
    </citation>
    <scope>NUCLEOTIDE SEQUENCE</scope>
    <source>
        <strain evidence="5">JCM 13064</strain>
    </source>
</reference>
<keyword evidence="2 5" id="KW-0808">Transferase</keyword>
<dbReference type="CDD" id="cd03814">
    <property type="entry name" value="GT4-like"/>
    <property type="match status" value="1"/>
</dbReference>
<accession>A0A917QPV0</accession>
<dbReference type="GO" id="GO:1901137">
    <property type="term" value="P:carbohydrate derivative biosynthetic process"/>
    <property type="evidence" value="ECO:0007669"/>
    <property type="project" value="UniProtKB-ARBA"/>
</dbReference>
<evidence type="ECO:0000259" key="4">
    <source>
        <dbReference type="Pfam" id="PF13439"/>
    </source>
</evidence>
<reference evidence="5" key="1">
    <citation type="journal article" date="2014" name="Int. J. Syst. Evol. Microbiol.">
        <title>Complete genome sequence of Corynebacterium casei LMG S-19264T (=DSM 44701T), isolated from a smear-ripened cheese.</title>
        <authorList>
            <consortium name="US DOE Joint Genome Institute (JGI-PGF)"/>
            <person name="Walter F."/>
            <person name="Albersmeier A."/>
            <person name="Kalinowski J."/>
            <person name="Ruckert C."/>
        </authorList>
    </citation>
    <scope>NUCLEOTIDE SEQUENCE</scope>
    <source>
        <strain evidence="5">JCM 13064</strain>
    </source>
</reference>
<dbReference type="Pfam" id="PF13439">
    <property type="entry name" value="Glyco_transf_4"/>
    <property type="match status" value="1"/>
</dbReference>
<feature type="domain" description="Glycosyltransferase subfamily 4-like N-terminal" evidence="4">
    <location>
        <begin position="14"/>
        <end position="178"/>
    </location>
</feature>
<sequence>MRVAVVSESFLPQVNGVTNSLCHLLAYLAGHGHEAMVVAPDPGPPSYAGFPVHRTPAFRLPFYRSFRVGVPSGAIRRSIGKFRPDVVHLASPTVLGAAGLTAALRLGVPAVAVFQTDLAGFARQYGLRGTDRLIWSWLRHIHGRAALTLAPSTATIEQLRGHGIPRLSLWGRGVDLDRFHPRHRSEALRSELAPAGEVVVGYVGRLAADKRVHLLAKLDGLPGTRLVIVGDGPAEPRLRRLLPRAVFCGLRTGADLSRILASFDVFVHTGRDETYCQAVQEALATGVPVVAAAAGGPLDLVRPGGNGLLYPPDDPTEMRRAVAALVDDPAARRRMGAQARASVLGRSWPALCGELLALYRSVTGSTTPAQARPTGSPA</sequence>
<dbReference type="AlphaFoldDB" id="A0A917QPV0"/>
<dbReference type="PANTHER" id="PTHR45947:SF3">
    <property type="entry name" value="SULFOQUINOVOSYL TRANSFERASE SQD2"/>
    <property type="match status" value="1"/>
</dbReference>
<evidence type="ECO:0000259" key="3">
    <source>
        <dbReference type="Pfam" id="PF00534"/>
    </source>
</evidence>
<name>A0A917QPV0_9ACTN</name>
<dbReference type="InterPro" id="IPR028098">
    <property type="entry name" value="Glyco_trans_4-like_N"/>
</dbReference>
<proteinExistence type="predicted"/>
<dbReference type="Pfam" id="PF00534">
    <property type="entry name" value="Glycos_transf_1"/>
    <property type="match status" value="1"/>
</dbReference>
<organism evidence="5 6">
    <name type="scientific">Sphaerisporangium melleum</name>
    <dbReference type="NCBI Taxonomy" id="321316"/>
    <lineage>
        <taxon>Bacteria</taxon>
        <taxon>Bacillati</taxon>
        <taxon>Actinomycetota</taxon>
        <taxon>Actinomycetes</taxon>
        <taxon>Streptosporangiales</taxon>
        <taxon>Streptosporangiaceae</taxon>
        <taxon>Sphaerisporangium</taxon>
    </lineage>
</organism>